<organism evidence="7 8">
    <name type="scientific">Cricetulus griseus</name>
    <name type="common">Chinese hamster</name>
    <name type="synonym">Cricetulus barabensis griseus</name>
    <dbReference type="NCBI Taxonomy" id="10029"/>
    <lineage>
        <taxon>Eukaryota</taxon>
        <taxon>Metazoa</taxon>
        <taxon>Chordata</taxon>
        <taxon>Craniata</taxon>
        <taxon>Vertebrata</taxon>
        <taxon>Euteleostomi</taxon>
        <taxon>Mammalia</taxon>
        <taxon>Eutheria</taxon>
        <taxon>Euarchontoglires</taxon>
        <taxon>Glires</taxon>
        <taxon>Rodentia</taxon>
        <taxon>Myomorpha</taxon>
        <taxon>Muroidea</taxon>
        <taxon>Cricetidae</taxon>
        <taxon>Cricetinae</taxon>
        <taxon>Cricetulus</taxon>
    </lineage>
</organism>
<keyword evidence="1 5" id="KW-0853">WD repeat</keyword>
<reference evidence="8" key="1">
    <citation type="journal article" date="2013" name="Nat. Biotechnol.">
        <title>Chinese hamster genome sequenced from sorted chromosomes.</title>
        <authorList>
            <person name="Brinkrolf K."/>
            <person name="Rupp O."/>
            <person name="Laux H."/>
            <person name="Kollin F."/>
            <person name="Ernst W."/>
            <person name="Linke B."/>
            <person name="Kofler R."/>
            <person name="Romand S."/>
            <person name="Hesse F."/>
            <person name="Budach W.E."/>
            <person name="Galosy S."/>
            <person name="Muller D."/>
            <person name="Noll T."/>
            <person name="Wienberg J."/>
            <person name="Jostock T."/>
            <person name="Leonard M."/>
            <person name="Grillari J."/>
            <person name="Tauch A."/>
            <person name="Goesmann A."/>
            <person name="Helk B."/>
            <person name="Mott J.E."/>
            <person name="Puhler A."/>
            <person name="Borth N."/>
        </authorList>
    </citation>
    <scope>NUCLEOTIDE SEQUENCE [LARGE SCALE GENOMIC DNA]</scope>
    <source>
        <strain evidence="8">17A/GY</strain>
    </source>
</reference>
<dbReference type="GO" id="GO:0036064">
    <property type="term" value="C:ciliary basal body"/>
    <property type="evidence" value="ECO:0007669"/>
    <property type="project" value="TreeGrafter"/>
</dbReference>
<evidence type="ECO:0000256" key="4">
    <source>
        <dbReference type="ARBA" id="ARBA00039725"/>
    </source>
</evidence>
<dbReference type="GO" id="GO:0005814">
    <property type="term" value="C:centriole"/>
    <property type="evidence" value="ECO:0007669"/>
    <property type="project" value="TreeGrafter"/>
</dbReference>
<dbReference type="Pfam" id="PF00400">
    <property type="entry name" value="WD40"/>
    <property type="match status" value="1"/>
</dbReference>
<dbReference type="Proteomes" id="UP000030759">
    <property type="component" value="Unassembled WGS sequence"/>
</dbReference>
<dbReference type="InterPro" id="IPR036322">
    <property type="entry name" value="WD40_repeat_dom_sf"/>
</dbReference>
<dbReference type="PROSITE" id="PS50294">
    <property type="entry name" value="WD_REPEATS_REGION"/>
    <property type="match status" value="1"/>
</dbReference>
<keyword evidence="2" id="KW-0677">Repeat</keyword>
<sequence>HSAAVNALSFHPSGNYLITASSDSTLKILDLMEGRLLYTLHGHQVMVWKSNFDVVDCGDVKVQRPPPQASSARNLTWGAVGLGTVQGYQPEMNLPVPPGKDKSLESVQEQSQERVSMPQTLTSTLEHIVGQLDVLTQTVSILEQRLTLAEDKLKQCLENQQLIMQRTPS</sequence>
<dbReference type="PANTHER" id="PTHR44019:SF2">
    <property type="entry name" value="POC1 CENTRIOLAR PROTEIN HOMOLOG A"/>
    <property type="match status" value="1"/>
</dbReference>
<dbReference type="InterPro" id="IPR015943">
    <property type="entry name" value="WD40/YVTN_repeat-like_dom_sf"/>
</dbReference>
<feature type="non-terminal residue" evidence="7">
    <location>
        <position position="1"/>
    </location>
</feature>
<feature type="repeat" description="WD" evidence="5">
    <location>
        <begin position="1"/>
        <end position="39"/>
    </location>
</feature>
<dbReference type="PROSITE" id="PS50082">
    <property type="entry name" value="WD_REPEATS_2"/>
    <property type="match status" value="1"/>
</dbReference>
<dbReference type="PANTHER" id="PTHR44019">
    <property type="entry name" value="WD REPEAT-CONTAINING PROTEIN 55"/>
    <property type="match status" value="1"/>
</dbReference>
<evidence type="ECO:0000256" key="6">
    <source>
        <dbReference type="SAM" id="Coils"/>
    </source>
</evidence>
<feature type="coiled-coil region" evidence="6">
    <location>
        <begin position="132"/>
        <end position="159"/>
    </location>
</feature>
<dbReference type="AlphaFoldDB" id="A0A061I7B3"/>
<evidence type="ECO:0000313" key="7">
    <source>
        <dbReference type="EMBL" id="ERE76103.1"/>
    </source>
</evidence>
<dbReference type="SUPFAM" id="SSF50978">
    <property type="entry name" value="WD40 repeat-like"/>
    <property type="match status" value="1"/>
</dbReference>
<evidence type="ECO:0000256" key="1">
    <source>
        <dbReference type="ARBA" id="ARBA00022574"/>
    </source>
</evidence>
<evidence type="ECO:0000256" key="3">
    <source>
        <dbReference type="ARBA" id="ARBA00023054"/>
    </source>
</evidence>
<proteinExistence type="predicted"/>
<keyword evidence="3 6" id="KW-0175">Coiled coil</keyword>
<evidence type="ECO:0000313" key="8">
    <source>
        <dbReference type="Proteomes" id="UP000030759"/>
    </source>
</evidence>
<protein>
    <recommendedName>
        <fullName evidence="4">POC1 centriolar protein homolog A</fullName>
    </recommendedName>
</protein>
<dbReference type="Gene3D" id="2.130.10.10">
    <property type="entry name" value="YVTN repeat-like/Quinoprotein amine dehydrogenase"/>
    <property type="match status" value="1"/>
</dbReference>
<dbReference type="GO" id="GO:0060271">
    <property type="term" value="P:cilium assembly"/>
    <property type="evidence" value="ECO:0007669"/>
    <property type="project" value="TreeGrafter"/>
</dbReference>
<dbReference type="InterPro" id="IPR001680">
    <property type="entry name" value="WD40_rpt"/>
</dbReference>
<evidence type="ECO:0000256" key="5">
    <source>
        <dbReference type="PROSITE-ProRule" id="PRU00221"/>
    </source>
</evidence>
<dbReference type="EMBL" id="KE674829">
    <property type="protein sequence ID" value="ERE76103.1"/>
    <property type="molecule type" value="Genomic_DNA"/>
</dbReference>
<dbReference type="InterPro" id="IPR050505">
    <property type="entry name" value="WDR55/POC1"/>
</dbReference>
<accession>A0A061I7B3</accession>
<evidence type="ECO:0000256" key="2">
    <source>
        <dbReference type="ARBA" id="ARBA00022737"/>
    </source>
</evidence>
<name>A0A061I7B3_CRIGR</name>
<gene>
    <name evidence="7" type="ORF">H671_4g12092</name>
</gene>